<gene>
    <name evidence="1" type="ORF">FGIG_00030</name>
</gene>
<keyword evidence="2" id="KW-1185">Reference proteome</keyword>
<protein>
    <submittedName>
        <fullName evidence="1">Uncharacterized protein</fullName>
    </submittedName>
</protein>
<proteinExistence type="predicted"/>
<name>A0A504XP07_FASGI</name>
<dbReference type="AlphaFoldDB" id="A0A504XP07"/>
<sequence length="79" mass="9179">MDAVALEDDSIATTEKNVDQNNVQMNGWTEYMTERECKSTCQMNDKLANYKVTVQLYFHRYANFNSLSCNLSYFTVLFA</sequence>
<accession>A0A504XP07</accession>
<reference evidence="1 2" key="1">
    <citation type="submission" date="2019-04" db="EMBL/GenBank/DDBJ databases">
        <title>Annotation for the trematode Fasciola gigantica.</title>
        <authorList>
            <person name="Choi Y.-J."/>
        </authorList>
    </citation>
    <scope>NUCLEOTIDE SEQUENCE [LARGE SCALE GENOMIC DNA]</scope>
    <source>
        <strain evidence="1">Uganda_cow_1</strain>
    </source>
</reference>
<dbReference type="EMBL" id="SUNJ01015593">
    <property type="protein sequence ID" value="TPP50541.1"/>
    <property type="molecule type" value="Genomic_DNA"/>
</dbReference>
<comment type="caution">
    <text evidence="1">The sequence shown here is derived from an EMBL/GenBank/DDBJ whole genome shotgun (WGS) entry which is preliminary data.</text>
</comment>
<evidence type="ECO:0000313" key="2">
    <source>
        <dbReference type="Proteomes" id="UP000316759"/>
    </source>
</evidence>
<organism evidence="1 2">
    <name type="scientific">Fasciola gigantica</name>
    <name type="common">Giant liver fluke</name>
    <dbReference type="NCBI Taxonomy" id="46835"/>
    <lineage>
        <taxon>Eukaryota</taxon>
        <taxon>Metazoa</taxon>
        <taxon>Spiralia</taxon>
        <taxon>Lophotrochozoa</taxon>
        <taxon>Platyhelminthes</taxon>
        <taxon>Trematoda</taxon>
        <taxon>Digenea</taxon>
        <taxon>Plagiorchiida</taxon>
        <taxon>Echinostomata</taxon>
        <taxon>Echinostomatoidea</taxon>
        <taxon>Fasciolidae</taxon>
        <taxon>Fasciola</taxon>
    </lineage>
</organism>
<dbReference type="Proteomes" id="UP000316759">
    <property type="component" value="Unassembled WGS sequence"/>
</dbReference>
<evidence type="ECO:0000313" key="1">
    <source>
        <dbReference type="EMBL" id="TPP50541.1"/>
    </source>
</evidence>